<comment type="caution">
    <text evidence="3">The sequence shown here is derived from an EMBL/GenBank/DDBJ whole genome shotgun (WGS) entry which is preliminary data.</text>
</comment>
<dbReference type="Proteomes" id="UP001597173">
    <property type="component" value="Unassembled WGS sequence"/>
</dbReference>
<organism evidence="3 4">
    <name type="scientific">Mycoplana ramosa</name>
    <name type="common">Mycoplana bullata</name>
    <dbReference type="NCBI Taxonomy" id="40837"/>
    <lineage>
        <taxon>Bacteria</taxon>
        <taxon>Pseudomonadati</taxon>
        <taxon>Pseudomonadota</taxon>
        <taxon>Alphaproteobacteria</taxon>
        <taxon>Hyphomicrobiales</taxon>
        <taxon>Rhizobiaceae</taxon>
        <taxon>Mycoplana</taxon>
    </lineage>
</organism>
<keyword evidence="4" id="KW-1185">Reference proteome</keyword>
<evidence type="ECO:0000256" key="2">
    <source>
        <dbReference type="SAM" id="Phobius"/>
    </source>
</evidence>
<name>A0ABW3YYJ3_MYCRA</name>
<protein>
    <recommendedName>
        <fullName evidence="5">PhnA-like protein</fullName>
    </recommendedName>
</protein>
<keyword evidence="2" id="KW-1133">Transmembrane helix</keyword>
<evidence type="ECO:0000256" key="1">
    <source>
        <dbReference type="SAM" id="Coils"/>
    </source>
</evidence>
<reference evidence="4" key="1">
    <citation type="journal article" date="2019" name="Int. J. Syst. Evol. Microbiol.">
        <title>The Global Catalogue of Microorganisms (GCM) 10K type strain sequencing project: providing services to taxonomists for standard genome sequencing and annotation.</title>
        <authorList>
            <consortium name="The Broad Institute Genomics Platform"/>
            <consortium name="The Broad Institute Genome Sequencing Center for Infectious Disease"/>
            <person name="Wu L."/>
            <person name="Ma J."/>
        </authorList>
    </citation>
    <scope>NUCLEOTIDE SEQUENCE [LARGE SCALE GENOMIC DNA]</scope>
    <source>
        <strain evidence="4">CCUG 55609</strain>
    </source>
</reference>
<evidence type="ECO:0000313" key="4">
    <source>
        <dbReference type="Proteomes" id="UP001597173"/>
    </source>
</evidence>
<feature type="transmembrane region" description="Helical" evidence="2">
    <location>
        <begin position="20"/>
        <end position="49"/>
    </location>
</feature>
<gene>
    <name evidence="3" type="ORF">ACFQ33_14175</name>
</gene>
<dbReference type="RefSeq" id="WP_374836019.1">
    <property type="nucleotide sequence ID" value="NZ_JBHEEW010000002.1"/>
</dbReference>
<keyword evidence="1" id="KW-0175">Coiled coil</keyword>
<feature type="transmembrane region" description="Helical" evidence="2">
    <location>
        <begin position="256"/>
        <end position="280"/>
    </location>
</feature>
<evidence type="ECO:0000313" key="3">
    <source>
        <dbReference type="EMBL" id="MFD1329037.1"/>
    </source>
</evidence>
<proteinExistence type="predicted"/>
<keyword evidence="2" id="KW-0812">Transmembrane</keyword>
<evidence type="ECO:0008006" key="5">
    <source>
        <dbReference type="Google" id="ProtNLM"/>
    </source>
</evidence>
<accession>A0ABW3YYJ3</accession>
<feature type="transmembrane region" description="Helical" evidence="2">
    <location>
        <begin position="109"/>
        <end position="127"/>
    </location>
</feature>
<keyword evidence="2" id="KW-0472">Membrane</keyword>
<sequence length="295" mass="29564">MATFAAKGDNVTPVESASSAVSWAAVLGGAVTAAAVTLVLLLVGSGLGLTMVSPWTAESASAETLSTTGAIWLVVVQWLSAALGGYLAGRLRTKWVGVHTDEIYFRDTAHGLLAWAIATLLVVALLGSAATSVARGLTGVAGAVAGAAGATAVATGENANDINQYVSDALLRPTNPASPPQGQVPSAAGEVTRILSNAAVAGGLPADDRSYLERLIAARTGASEAEAKARIDAVLKQAEDAKAKARQVADDARKTAATVALLGALSLMVGAFIAAVSGALGGSQRDEEPDLLKKP</sequence>
<feature type="transmembrane region" description="Helical" evidence="2">
    <location>
        <begin position="70"/>
        <end position="89"/>
    </location>
</feature>
<dbReference type="EMBL" id="JBHTNF010000008">
    <property type="protein sequence ID" value="MFD1329037.1"/>
    <property type="molecule type" value="Genomic_DNA"/>
</dbReference>
<feature type="coiled-coil region" evidence="1">
    <location>
        <begin position="224"/>
        <end position="255"/>
    </location>
</feature>